<dbReference type="SUPFAM" id="SSF53850">
    <property type="entry name" value="Periplasmic binding protein-like II"/>
    <property type="match status" value="1"/>
</dbReference>
<comment type="similarity">
    <text evidence="2">Belongs to the bacterial solute-binding protein 5 family.</text>
</comment>
<dbReference type="GO" id="GO:0015833">
    <property type="term" value="P:peptide transport"/>
    <property type="evidence" value="ECO:0007669"/>
    <property type="project" value="UniProtKB-KW"/>
</dbReference>
<gene>
    <name evidence="8" type="ORF">BCR24_06920</name>
</gene>
<dbReference type="Gene3D" id="3.40.190.10">
    <property type="entry name" value="Periplasmic binding protein-like II"/>
    <property type="match status" value="1"/>
</dbReference>
<keyword evidence="3" id="KW-0813">Transport</keyword>
<dbReference type="RefSeq" id="WP_069640989.1">
    <property type="nucleotide sequence ID" value="NZ_JAFBEZ010000005.1"/>
</dbReference>
<dbReference type="EMBL" id="MIKC01000039">
    <property type="protein sequence ID" value="OEG21597.1"/>
    <property type="molecule type" value="Genomic_DNA"/>
</dbReference>
<dbReference type="GO" id="GO:1904680">
    <property type="term" value="F:peptide transmembrane transporter activity"/>
    <property type="evidence" value="ECO:0007669"/>
    <property type="project" value="TreeGrafter"/>
</dbReference>
<comment type="subcellular location">
    <subcellularLocation>
        <location evidence="1">Cell envelope</location>
    </subcellularLocation>
</comment>
<dbReference type="GO" id="GO:0043190">
    <property type="term" value="C:ATP-binding cassette (ABC) transporter complex"/>
    <property type="evidence" value="ECO:0007669"/>
    <property type="project" value="InterPro"/>
</dbReference>
<evidence type="ECO:0000256" key="1">
    <source>
        <dbReference type="ARBA" id="ARBA00004196"/>
    </source>
</evidence>
<dbReference type="InterPro" id="IPR000914">
    <property type="entry name" value="SBP_5_dom"/>
</dbReference>
<name>A0A1E5H9J1_9ENTE</name>
<proteinExistence type="inferred from homology"/>
<feature type="signal peptide" evidence="6">
    <location>
        <begin position="1"/>
        <end position="27"/>
    </location>
</feature>
<dbReference type="STRING" id="1131292.BCR24_06920"/>
<dbReference type="CDD" id="cd08504">
    <property type="entry name" value="PBP2_OppA"/>
    <property type="match status" value="1"/>
</dbReference>
<keyword evidence="5" id="KW-0571">Peptide transport</keyword>
<dbReference type="GO" id="GO:0030288">
    <property type="term" value="C:outer membrane-bounded periplasmic space"/>
    <property type="evidence" value="ECO:0007669"/>
    <property type="project" value="UniProtKB-ARBA"/>
</dbReference>
<dbReference type="PANTHER" id="PTHR30290:SF10">
    <property type="entry name" value="PERIPLASMIC OLIGOPEPTIDE-BINDING PROTEIN-RELATED"/>
    <property type="match status" value="1"/>
</dbReference>
<evidence type="ECO:0000313" key="9">
    <source>
        <dbReference type="Proteomes" id="UP000094469"/>
    </source>
</evidence>
<evidence type="ECO:0000259" key="7">
    <source>
        <dbReference type="Pfam" id="PF00496"/>
    </source>
</evidence>
<dbReference type="PANTHER" id="PTHR30290">
    <property type="entry name" value="PERIPLASMIC BINDING COMPONENT OF ABC TRANSPORTER"/>
    <property type="match status" value="1"/>
</dbReference>
<evidence type="ECO:0000256" key="5">
    <source>
        <dbReference type="ARBA" id="ARBA00022856"/>
    </source>
</evidence>
<comment type="caution">
    <text evidence="8">The sequence shown here is derived from an EMBL/GenBank/DDBJ whole genome shotgun (WGS) entry which is preliminary data.</text>
</comment>
<dbReference type="PROSITE" id="PS51257">
    <property type="entry name" value="PROKAR_LIPOPROTEIN"/>
    <property type="match status" value="1"/>
</dbReference>
<dbReference type="Proteomes" id="UP000094469">
    <property type="component" value="Unassembled WGS sequence"/>
</dbReference>
<organism evidence="8 9">
    <name type="scientific">Enterococcus ureilyticus</name>
    <dbReference type="NCBI Taxonomy" id="1131292"/>
    <lineage>
        <taxon>Bacteria</taxon>
        <taxon>Bacillati</taxon>
        <taxon>Bacillota</taxon>
        <taxon>Bacilli</taxon>
        <taxon>Lactobacillales</taxon>
        <taxon>Enterococcaceae</taxon>
        <taxon>Enterococcus</taxon>
    </lineage>
</organism>
<dbReference type="FunFam" id="3.10.105.10:FF:000001">
    <property type="entry name" value="Oligopeptide ABC transporter, oligopeptide-binding protein"/>
    <property type="match status" value="1"/>
</dbReference>
<evidence type="ECO:0000256" key="2">
    <source>
        <dbReference type="ARBA" id="ARBA00005695"/>
    </source>
</evidence>
<dbReference type="InterPro" id="IPR039424">
    <property type="entry name" value="SBP_5"/>
</dbReference>
<dbReference type="Pfam" id="PF00496">
    <property type="entry name" value="SBP_bac_5"/>
    <property type="match status" value="1"/>
</dbReference>
<keyword evidence="5" id="KW-0653">Protein transport</keyword>
<protein>
    <submittedName>
        <fullName evidence="8">Peptide ABC transporter substrate-binding protein</fullName>
    </submittedName>
</protein>
<evidence type="ECO:0000256" key="6">
    <source>
        <dbReference type="SAM" id="SignalP"/>
    </source>
</evidence>
<dbReference type="InterPro" id="IPR030678">
    <property type="entry name" value="Peptide/Ni-bd"/>
</dbReference>
<dbReference type="FunFam" id="3.90.76.10:FF:000001">
    <property type="entry name" value="Oligopeptide ABC transporter substrate-binding protein"/>
    <property type="match status" value="1"/>
</dbReference>
<feature type="domain" description="Solute-binding protein family 5" evidence="7">
    <location>
        <begin position="76"/>
        <end position="458"/>
    </location>
</feature>
<evidence type="ECO:0000313" key="8">
    <source>
        <dbReference type="EMBL" id="OEG21597.1"/>
    </source>
</evidence>
<dbReference type="PIRSF" id="PIRSF002741">
    <property type="entry name" value="MppA"/>
    <property type="match status" value="1"/>
</dbReference>
<keyword evidence="9" id="KW-1185">Reference proteome</keyword>
<reference evidence="9" key="1">
    <citation type="submission" date="2016-09" db="EMBL/GenBank/DDBJ databases">
        <authorList>
            <person name="Gulvik C.A."/>
        </authorList>
    </citation>
    <scope>NUCLEOTIDE SEQUENCE [LARGE SCALE GENOMIC DNA]</scope>
    <source>
        <strain evidence="9">LMG 26676</strain>
    </source>
</reference>
<evidence type="ECO:0000256" key="3">
    <source>
        <dbReference type="ARBA" id="ARBA00022448"/>
    </source>
</evidence>
<dbReference type="Gene3D" id="3.90.76.10">
    <property type="entry name" value="Dipeptide-binding Protein, Domain 1"/>
    <property type="match status" value="1"/>
</dbReference>
<evidence type="ECO:0000256" key="4">
    <source>
        <dbReference type="ARBA" id="ARBA00022729"/>
    </source>
</evidence>
<sequence length="539" mass="60017">MKIRKSKMLLVSAVLLTLAGCSGGKDAATKEEQVLRVGIDSELSTADVSLAMDNTACSVMSQVGEGLFSFDEKGEAVPALATDKVEPSKDGLTYTFTIRDNAKWSNGDPIKAKDFEYSWKRTVDPETASPQAYYFEGIKNYKAIANGEKNKSELGVKAVDDLTLEVNLEYPMSYFQQLLAVPAFFPLNEKFVEKTGKEYGTTAEDTLYNGPFTMEGWDGTNNTWSYVKNKEYWDKDAVKLDKVEAQVIKEITTAKNLFDDGQLDEVKITGEIVAQEKGNEALKIREVPGTYYIQLNTKKDIFANLNARKAIALSLDSKKLAENVLNDGSKKALGFVPTGFINQASEKDFAEEVGDINPTDEAKAKELWASAKKELGIEKTEVTILCSDSENAKKISEYIQGSLDKTLDGLTVNVSAVPFNNRLEKSRSGDFDIVLGGWTPVYADPIDFLSLLQTENSNNFGKWSSTEYDQLLSEANKTYANDYEKRWDVMKKADQLIAEEVPLVSLYQLSEAYLINDRVKELPFGPLGSVYYKNIYIEE</sequence>
<dbReference type="Gene3D" id="3.10.105.10">
    <property type="entry name" value="Dipeptide-binding Protein, Domain 3"/>
    <property type="match status" value="1"/>
</dbReference>
<dbReference type="OrthoDB" id="2255988at2"/>
<accession>A0A1E5H9J1</accession>
<feature type="chain" id="PRO_5009178270" evidence="6">
    <location>
        <begin position="28"/>
        <end position="539"/>
    </location>
</feature>
<keyword evidence="4 6" id="KW-0732">Signal</keyword>
<dbReference type="AlphaFoldDB" id="A0A1E5H9J1"/>